<sequence length="59" mass="6625">MELVDSIHLAYKEIEMAESQSSSLTKPPVSILGISHGHRVFLFGCSLFRAPRASKFAWF</sequence>
<dbReference type="EMBL" id="CM004391">
    <property type="protein sequence ID" value="OAY49475.1"/>
    <property type="molecule type" value="Genomic_DNA"/>
</dbReference>
<accession>A0A2C9VVV9</accession>
<reference evidence="1" key="1">
    <citation type="submission" date="2016-02" db="EMBL/GenBank/DDBJ databases">
        <title>WGS assembly of Manihot esculenta.</title>
        <authorList>
            <person name="Bredeson J.V."/>
            <person name="Prochnik S.E."/>
            <person name="Lyons J.B."/>
            <person name="Schmutz J."/>
            <person name="Grimwood J."/>
            <person name="Vrebalov J."/>
            <person name="Bart R.S."/>
            <person name="Amuge T."/>
            <person name="Ferguson M.E."/>
            <person name="Green R."/>
            <person name="Putnam N."/>
            <person name="Stites J."/>
            <person name="Rounsley S."/>
            <person name="Rokhsar D.S."/>
        </authorList>
    </citation>
    <scope>NUCLEOTIDE SEQUENCE [LARGE SCALE GENOMIC DNA]</scope>
    <source>
        <tissue evidence="1">Leaf</tissue>
    </source>
</reference>
<dbReference type="AlphaFoldDB" id="A0A2C9VVV9"/>
<evidence type="ECO:0000313" key="1">
    <source>
        <dbReference type="EMBL" id="OAY49475.1"/>
    </source>
</evidence>
<proteinExistence type="predicted"/>
<gene>
    <name evidence="1" type="ORF">MANES_05G059300</name>
</gene>
<organism evidence="1">
    <name type="scientific">Manihot esculenta</name>
    <name type="common">Cassava</name>
    <name type="synonym">Jatropha manihot</name>
    <dbReference type="NCBI Taxonomy" id="3983"/>
    <lineage>
        <taxon>Eukaryota</taxon>
        <taxon>Viridiplantae</taxon>
        <taxon>Streptophyta</taxon>
        <taxon>Embryophyta</taxon>
        <taxon>Tracheophyta</taxon>
        <taxon>Spermatophyta</taxon>
        <taxon>Magnoliopsida</taxon>
        <taxon>eudicotyledons</taxon>
        <taxon>Gunneridae</taxon>
        <taxon>Pentapetalae</taxon>
        <taxon>rosids</taxon>
        <taxon>fabids</taxon>
        <taxon>Malpighiales</taxon>
        <taxon>Euphorbiaceae</taxon>
        <taxon>Crotonoideae</taxon>
        <taxon>Manihoteae</taxon>
        <taxon>Manihot</taxon>
    </lineage>
</organism>
<protein>
    <submittedName>
        <fullName evidence="1">Uncharacterized protein</fullName>
    </submittedName>
</protein>
<name>A0A2C9VVV9_MANES</name>